<evidence type="ECO:0000313" key="1">
    <source>
        <dbReference type="EMBL" id="KAG6464785.1"/>
    </source>
</evidence>
<dbReference type="InterPro" id="IPR032072">
    <property type="entry name" value="DUF4807"/>
</dbReference>
<evidence type="ECO:0000313" key="2">
    <source>
        <dbReference type="Proteomes" id="UP000791440"/>
    </source>
</evidence>
<proteinExistence type="predicted"/>
<dbReference type="EMBL" id="JH669251">
    <property type="protein sequence ID" value="KAG6464785.1"/>
    <property type="molecule type" value="Genomic_DNA"/>
</dbReference>
<comment type="caution">
    <text evidence="1">The sequence shown here is derived from an EMBL/GenBank/DDBJ whole genome shotgun (WGS) entry which is preliminary data.</text>
</comment>
<reference evidence="1" key="1">
    <citation type="journal article" date="2016" name="Insect Biochem. Mol. Biol.">
        <title>Multifaceted biological insights from a draft genome sequence of the tobacco hornworm moth, Manduca sexta.</title>
        <authorList>
            <person name="Kanost M.R."/>
            <person name="Arrese E.L."/>
            <person name="Cao X."/>
            <person name="Chen Y.R."/>
            <person name="Chellapilla S."/>
            <person name="Goldsmith M.R."/>
            <person name="Grosse-Wilde E."/>
            <person name="Heckel D.G."/>
            <person name="Herndon N."/>
            <person name="Jiang H."/>
            <person name="Papanicolaou A."/>
            <person name="Qu J."/>
            <person name="Soulages J.L."/>
            <person name="Vogel H."/>
            <person name="Walters J."/>
            <person name="Waterhouse R.M."/>
            <person name="Ahn S.J."/>
            <person name="Almeida F.C."/>
            <person name="An C."/>
            <person name="Aqrawi P."/>
            <person name="Bretschneider A."/>
            <person name="Bryant W.B."/>
            <person name="Bucks S."/>
            <person name="Chao H."/>
            <person name="Chevignon G."/>
            <person name="Christen J.M."/>
            <person name="Clarke D.F."/>
            <person name="Dittmer N.T."/>
            <person name="Ferguson L.C.F."/>
            <person name="Garavelou S."/>
            <person name="Gordon K.H.J."/>
            <person name="Gunaratna R.T."/>
            <person name="Han Y."/>
            <person name="Hauser F."/>
            <person name="He Y."/>
            <person name="Heidel-Fischer H."/>
            <person name="Hirsh A."/>
            <person name="Hu Y."/>
            <person name="Jiang H."/>
            <person name="Kalra D."/>
            <person name="Klinner C."/>
            <person name="Konig C."/>
            <person name="Kovar C."/>
            <person name="Kroll A.R."/>
            <person name="Kuwar S.S."/>
            <person name="Lee S.L."/>
            <person name="Lehman R."/>
            <person name="Li K."/>
            <person name="Li Z."/>
            <person name="Liang H."/>
            <person name="Lovelace S."/>
            <person name="Lu Z."/>
            <person name="Mansfield J.H."/>
            <person name="McCulloch K.J."/>
            <person name="Mathew T."/>
            <person name="Morton B."/>
            <person name="Muzny D.M."/>
            <person name="Neunemann D."/>
            <person name="Ongeri F."/>
            <person name="Pauchet Y."/>
            <person name="Pu L.L."/>
            <person name="Pyrousis I."/>
            <person name="Rao X.J."/>
            <person name="Redding A."/>
            <person name="Roesel C."/>
            <person name="Sanchez-Gracia A."/>
            <person name="Schaack S."/>
            <person name="Shukla A."/>
            <person name="Tetreau G."/>
            <person name="Wang Y."/>
            <person name="Xiong G.H."/>
            <person name="Traut W."/>
            <person name="Walsh T.K."/>
            <person name="Worley K.C."/>
            <person name="Wu D."/>
            <person name="Wu W."/>
            <person name="Wu Y.Q."/>
            <person name="Zhang X."/>
            <person name="Zou Z."/>
            <person name="Zucker H."/>
            <person name="Briscoe A.D."/>
            <person name="Burmester T."/>
            <person name="Clem R.J."/>
            <person name="Feyereisen R."/>
            <person name="Grimmelikhuijzen C.J.P."/>
            <person name="Hamodrakas S.J."/>
            <person name="Hansson B.S."/>
            <person name="Huguet E."/>
            <person name="Jermiin L.S."/>
            <person name="Lan Q."/>
            <person name="Lehman H.K."/>
            <person name="Lorenzen M."/>
            <person name="Merzendorfer H."/>
            <person name="Michalopoulos I."/>
            <person name="Morton D.B."/>
            <person name="Muthukrishnan S."/>
            <person name="Oakeshott J.G."/>
            <person name="Palmer W."/>
            <person name="Park Y."/>
            <person name="Passarelli A.L."/>
            <person name="Rozas J."/>
            <person name="Schwartz L.M."/>
            <person name="Smith W."/>
            <person name="Southgate A."/>
            <person name="Vilcinskas A."/>
            <person name="Vogt R."/>
            <person name="Wang P."/>
            <person name="Werren J."/>
            <person name="Yu X.Q."/>
            <person name="Zhou J.J."/>
            <person name="Brown S.J."/>
            <person name="Scherer S.E."/>
            <person name="Richards S."/>
            <person name="Blissard G.W."/>
        </authorList>
    </citation>
    <scope>NUCLEOTIDE SEQUENCE</scope>
</reference>
<gene>
    <name evidence="1" type="ORF">O3G_MSEX014723</name>
</gene>
<dbReference type="Proteomes" id="UP000791440">
    <property type="component" value="Unassembled WGS sequence"/>
</dbReference>
<organism evidence="1 2">
    <name type="scientific">Manduca sexta</name>
    <name type="common">Tobacco hawkmoth</name>
    <name type="synonym">Tobacco hornworm</name>
    <dbReference type="NCBI Taxonomy" id="7130"/>
    <lineage>
        <taxon>Eukaryota</taxon>
        <taxon>Metazoa</taxon>
        <taxon>Ecdysozoa</taxon>
        <taxon>Arthropoda</taxon>
        <taxon>Hexapoda</taxon>
        <taxon>Insecta</taxon>
        <taxon>Pterygota</taxon>
        <taxon>Neoptera</taxon>
        <taxon>Endopterygota</taxon>
        <taxon>Lepidoptera</taxon>
        <taxon>Glossata</taxon>
        <taxon>Ditrysia</taxon>
        <taxon>Bombycoidea</taxon>
        <taxon>Sphingidae</taxon>
        <taxon>Sphinginae</taxon>
        <taxon>Sphingini</taxon>
        <taxon>Manduca</taxon>
    </lineage>
</organism>
<dbReference type="Pfam" id="PF16065">
    <property type="entry name" value="DUF4807"/>
    <property type="match status" value="1"/>
</dbReference>
<name>A0A921ZWH4_MANSE</name>
<accession>A0A921ZWH4</accession>
<sequence>MQAITKVSLYRSPYTICYISEDFFVLPDEQIYKNVGLEAGDCCEIKITDERTRKRKYLKLCTSALFLKPFVKETASSPAFRANLLSNLNKSSGYPSSGTVFLKLVLEPPDKEIIDYAWNERILTLVWTRVEIENAFSWLSTLGGAYSALGDYFEHCAEEAGRISIRQYKLSKMLGDDGLAARSCLYSALSYSQKGDLSLARHIVRTVAKFARRTHDKRLMRMCQGVWAKLLYLKSLKGSAQGKTESNNGMVVRTMS</sequence>
<protein>
    <submittedName>
        <fullName evidence="1">Uncharacterized protein</fullName>
    </submittedName>
</protein>
<reference evidence="1" key="2">
    <citation type="submission" date="2020-12" db="EMBL/GenBank/DDBJ databases">
        <authorList>
            <person name="Kanost M."/>
        </authorList>
    </citation>
    <scope>NUCLEOTIDE SEQUENCE</scope>
</reference>
<dbReference type="PANTHER" id="PTHR36693:SF1">
    <property type="entry name" value="GH02722P"/>
    <property type="match status" value="1"/>
</dbReference>
<keyword evidence="2" id="KW-1185">Reference proteome</keyword>
<dbReference type="AlphaFoldDB" id="A0A921ZWH4"/>
<dbReference type="EMBL" id="JH669251">
    <property type="protein sequence ID" value="KAG6464784.1"/>
    <property type="molecule type" value="Genomic_DNA"/>
</dbReference>
<dbReference type="PANTHER" id="PTHR36693">
    <property type="entry name" value="GH02722P"/>
    <property type="match status" value="1"/>
</dbReference>